<evidence type="ECO:0000256" key="11">
    <source>
        <dbReference type="RuleBase" id="RU367023"/>
    </source>
</evidence>
<name>A0A6P3W5Z6_CLUHA</name>
<protein>
    <recommendedName>
        <fullName evidence="11">Acyltransferase</fullName>
        <ecNumber evidence="11">2.3.1.-</ecNumber>
    </recommendedName>
</protein>
<keyword evidence="9 11" id="KW-0472">Membrane</keyword>
<evidence type="ECO:0000256" key="6">
    <source>
        <dbReference type="ARBA" id="ARBA00022824"/>
    </source>
</evidence>
<keyword evidence="3" id="KW-0444">Lipid biosynthesis</keyword>
<keyword evidence="5 11" id="KW-0812">Transmembrane</keyword>
<keyword evidence="12" id="KW-1185">Reference proteome</keyword>
<comment type="similarity">
    <text evidence="2 11">Belongs to the diacylglycerol acyltransferase family.</text>
</comment>
<dbReference type="EC" id="2.3.1.-" evidence="11"/>
<dbReference type="GO" id="GO:0019432">
    <property type="term" value="P:triglyceride biosynthetic process"/>
    <property type="evidence" value="ECO:0007669"/>
    <property type="project" value="TreeGrafter"/>
</dbReference>
<dbReference type="GO" id="GO:0005789">
    <property type="term" value="C:endoplasmic reticulum membrane"/>
    <property type="evidence" value="ECO:0007669"/>
    <property type="project" value="UniProtKB-SubCell"/>
</dbReference>
<dbReference type="CDD" id="cd07987">
    <property type="entry name" value="LPLAT_MGAT-like"/>
    <property type="match status" value="1"/>
</dbReference>
<proteinExistence type="inferred from homology"/>
<evidence type="ECO:0000256" key="2">
    <source>
        <dbReference type="ARBA" id="ARBA00005420"/>
    </source>
</evidence>
<dbReference type="Pfam" id="PF03982">
    <property type="entry name" value="DAGAT"/>
    <property type="match status" value="1"/>
</dbReference>
<dbReference type="KEGG" id="char:105906582"/>
<evidence type="ECO:0000256" key="7">
    <source>
        <dbReference type="ARBA" id="ARBA00022989"/>
    </source>
</evidence>
<evidence type="ECO:0000256" key="4">
    <source>
        <dbReference type="ARBA" id="ARBA00022679"/>
    </source>
</evidence>
<dbReference type="RefSeq" id="XP_012690216.2">
    <property type="nucleotide sequence ID" value="XM_012834762.3"/>
</dbReference>
<evidence type="ECO:0000313" key="13">
    <source>
        <dbReference type="RefSeq" id="XP_012690216.2"/>
    </source>
</evidence>
<comment type="caution">
    <text evidence="11">Lacks conserved residue(s) required for the propagation of feature annotation.</text>
</comment>
<keyword evidence="6 11" id="KW-0256">Endoplasmic reticulum</keyword>
<evidence type="ECO:0000256" key="3">
    <source>
        <dbReference type="ARBA" id="ARBA00022516"/>
    </source>
</evidence>
<accession>A0A6P3W5Z6</accession>
<evidence type="ECO:0000256" key="5">
    <source>
        <dbReference type="ARBA" id="ARBA00022692"/>
    </source>
</evidence>
<organism evidence="12 13">
    <name type="scientific">Clupea harengus</name>
    <name type="common">Atlantic herring</name>
    <dbReference type="NCBI Taxonomy" id="7950"/>
    <lineage>
        <taxon>Eukaryota</taxon>
        <taxon>Metazoa</taxon>
        <taxon>Chordata</taxon>
        <taxon>Craniata</taxon>
        <taxon>Vertebrata</taxon>
        <taxon>Euteleostomi</taxon>
        <taxon>Actinopterygii</taxon>
        <taxon>Neopterygii</taxon>
        <taxon>Teleostei</taxon>
        <taxon>Clupei</taxon>
        <taxon>Clupeiformes</taxon>
        <taxon>Clupeoidei</taxon>
        <taxon>Clupeidae</taxon>
        <taxon>Clupea</taxon>
    </lineage>
</organism>
<dbReference type="GO" id="GO:0004144">
    <property type="term" value="F:diacylglycerol O-acyltransferase activity"/>
    <property type="evidence" value="ECO:0007669"/>
    <property type="project" value="TreeGrafter"/>
</dbReference>
<dbReference type="PANTHER" id="PTHR12317:SF19">
    <property type="entry name" value="DIACYLGLYCEROL O-ACYLTRANSFERASE 2-LIKE PROTEIN 6"/>
    <property type="match status" value="1"/>
</dbReference>
<feature type="transmembrane region" description="Helical" evidence="11">
    <location>
        <begin position="20"/>
        <end position="45"/>
    </location>
</feature>
<evidence type="ECO:0000313" key="12">
    <source>
        <dbReference type="Proteomes" id="UP000515152"/>
    </source>
</evidence>
<evidence type="ECO:0000256" key="10">
    <source>
        <dbReference type="ARBA" id="ARBA00023315"/>
    </source>
</evidence>
<dbReference type="Proteomes" id="UP000515152">
    <property type="component" value="Chromosome 8"/>
</dbReference>
<comment type="subcellular location">
    <subcellularLocation>
        <location evidence="1 11">Endoplasmic reticulum membrane</location>
        <topology evidence="1 11">Multi-pass membrane protein</topology>
    </subcellularLocation>
</comment>
<dbReference type="GeneID" id="105906582"/>
<sequence length="325" mass="36565">MEKKSSWKGFIESISVMQFIFTFLFLGVLCVVLMVYLMFTSLWILPTLYLSWQIMDWHTPERGGRKSAFVRNWQIWKHAKDYFPVKLVKTAELSPSKNYILGCHPHGIMSFGAAVCFTTEGCGFSEVFPGVRSWLATLAGHFRIPLFREYIMRIGVIPVSKKCIEHLLTRSGVGNAVVIITGGAEESLFSSPGVNTVVMKNRKGFVKLALENGADLVPVYSFGETDTYRQVVLSEGSLGRKVQVIFKQVVGFAPCLFKGERWFLMPYRSPITTVVGSPITVPKAPSPTQEQVDHYHQLYIEALTTLFHKHKTSCGLADTHQICII</sequence>
<dbReference type="PANTHER" id="PTHR12317">
    <property type="entry name" value="DIACYLGLYCEROL O-ACYLTRANSFERASE"/>
    <property type="match status" value="1"/>
</dbReference>
<keyword evidence="4 11" id="KW-0808">Transferase</keyword>
<gene>
    <name evidence="13" type="primary">LOC105906582</name>
</gene>
<keyword evidence="7 11" id="KW-1133">Transmembrane helix</keyword>
<evidence type="ECO:0000256" key="9">
    <source>
        <dbReference type="ARBA" id="ARBA00023136"/>
    </source>
</evidence>
<dbReference type="AlphaFoldDB" id="A0A6P3W5Z6"/>
<keyword evidence="10" id="KW-0012">Acyltransferase</keyword>
<evidence type="ECO:0000256" key="8">
    <source>
        <dbReference type="ARBA" id="ARBA00023098"/>
    </source>
</evidence>
<keyword evidence="8" id="KW-0443">Lipid metabolism</keyword>
<dbReference type="SUPFAM" id="SSF69593">
    <property type="entry name" value="Glycerol-3-phosphate (1)-acyltransferase"/>
    <property type="match status" value="1"/>
</dbReference>
<reference evidence="13" key="1">
    <citation type="submission" date="2025-08" db="UniProtKB">
        <authorList>
            <consortium name="RefSeq"/>
        </authorList>
    </citation>
    <scope>IDENTIFICATION</scope>
</reference>
<evidence type="ECO:0000256" key="1">
    <source>
        <dbReference type="ARBA" id="ARBA00004477"/>
    </source>
</evidence>
<dbReference type="InterPro" id="IPR007130">
    <property type="entry name" value="DAGAT"/>
</dbReference>
<dbReference type="OrthoDB" id="264532at2759"/>